<accession>A0A839E6M2</accession>
<comment type="caution">
    <text evidence="1">The sequence shown here is derived from an EMBL/GenBank/DDBJ whole genome shotgun (WGS) entry which is preliminary data.</text>
</comment>
<dbReference type="Gene3D" id="3.10.20.30">
    <property type="match status" value="1"/>
</dbReference>
<reference evidence="1 2" key="1">
    <citation type="submission" date="2020-07" db="EMBL/GenBank/DDBJ databases">
        <title>Sequencing the genomes of 1000 actinobacteria strains.</title>
        <authorList>
            <person name="Klenk H.-P."/>
        </authorList>
    </citation>
    <scope>NUCLEOTIDE SEQUENCE [LARGE SCALE GENOMIC DNA]</scope>
    <source>
        <strain evidence="1 2">DSM 19663</strain>
    </source>
</reference>
<organism evidence="1 2">
    <name type="scientific">Microcella alkalica</name>
    <dbReference type="NCBI Taxonomy" id="355930"/>
    <lineage>
        <taxon>Bacteria</taxon>
        <taxon>Bacillati</taxon>
        <taxon>Actinomycetota</taxon>
        <taxon>Actinomycetes</taxon>
        <taxon>Micrococcales</taxon>
        <taxon>Microbacteriaceae</taxon>
        <taxon>Microcella</taxon>
    </lineage>
</organism>
<dbReference type="Proteomes" id="UP000585905">
    <property type="component" value="Unassembled WGS sequence"/>
</dbReference>
<gene>
    <name evidence="1" type="ORF">FHX53_001025</name>
</gene>
<dbReference type="AlphaFoldDB" id="A0A839E6M2"/>
<dbReference type="InterPro" id="IPR012675">
    <property type="entry name" value="Beta-grasp_dom_sf"/>
</dbReference>
<dbReference type="EMBL" id="JACGWX010000002">
    <property type="protein sequence ID" value="MBA8847440.1"/>
    <property type="molecule type" value="Genomic_DNA"/>
</dbReference>
<keyword evidence="2" id="KW-1185">Reference proteome</keyword>
<dbReference type="PANTHER" id="PTHR34472">
    <property type="entry name" value="SULFUR CARRIER PROTEIN THIS"/>
    <property type="match status" value="1"/>
</dbReference>
<proteinExistence type="predicted"/>
<dbReference type="RefSeq" id="WP_220476210.1">
    <property type="nucleotide sequence ID" value="NZ_BAAAOV010000014.1"/>
</dbReference>
<evidence type="ECO:0000313" key="2">
    <source>
        <dbReference type="Proteomes" id="UP000585905"/>
    </source>
</evidence>
<dbReference type="NCBIfam" id="TIGR01683">
    <property type="entry name" value="thiS"/>
    <property type="match status" value="1"/>
</dbReference>
<sequence>MIDITLNGRPHCLPGASTVAELVAEVTGRPLRADGRAMDGGGLGLAVARNSEVVPRSRWVDTAVANGDSVEILGAAQGG</sequence>
<dbReference type="CDD" id="cd00565">
    <property type="entry name" value="Ubl_ThiS"/>
    <property type="match status" value="1"/>
</dbReference>
<dbReference type="PANTHER" id="PTHR34472:SF1">
    <property type="entry name" value="SULFUR CARRIER PROTEIN THIS"/>
    <property type="match status" value="1"/>
</dbReference>
<dbReference type="SUPFAM" id="SSF54285">
    <property type="entry name" value="MoaD/ThiS"/>
    <property type="match status" value="1"/>
</dbReference>
<name>A0A839E6M2_9MICO</name>
<evidence type="ECO:0000313" key="1">
    <source>
        <dbReference type="EMBL" id="MBA8847440.1"/>
    </source>
</evidence>
<protein>
    <submittedName>
        <fullName evidence="1">Sulfur carrier protein</fullName>
    </submittedName>
</protein>
<dbReference type="InterPro" id="IPR010035">
    <property type="entry name" value="Thi_S"/>
</dbReference>
<dbReference type="InterPro" id="IPR016155">
    <property type="entry name" value="Mopterin_synth/thiamin_S_b"/>
</dbReference>
<dbReference type="Pfam" id="PF02597">
    <property type="entry name" value="ThiS"/>
    <property type="match status" value="1"/>
</dbReference>
<dbReference type="InterPro" id="IPR003749">
    <property type="entry name" value="ThiS/MoaD-like"/>
</dbReference>